<accession>A0AAP7N4R9</accession>
<keyword evidence="1" id="KW-0175">Coiled coil</keyword>
<evidence type="ECO:0000313" key="2">
    <source>
        <dbReference type="EMBL" id="OIK19427.1"/>
    </source>
</evidence>
<gene>
    <name evidence="2" type="ORF">BKP66_17390</name>
</gene>
<dbReference type="EMBL" id="MOEA01000005">
    <property type="protein sequence ID" value="OIK19427.1"/>
    <property type="molecule type" value="Genomic_DNA"/>
</dbReference>
<protein>
    <submittedName>
        <fullName evidence="2">Uncharacterized protein</fullName>
    </submittedName>
</protein>
<dbReference type="AlphaFoldDB" id="A0AAP7N4R9"/>
<feature type="coiled-coil region" evidence="1">
    <location>
        <begin position="68"/>
        <end position="95"/>
    </location>
</feature>
<sequence>MKEFKINLSKGEVLYTGSYICTLSKTAASTPEQISLEAAAEKLAEEVIMQQAMNREHQRQQDVTVIQFRQAQEDIKLLQAENKRYRNALEFYAHETTYTNEFEDCPPAVELDGGQTARKALEGAAE</sequence>
<comment type="caution">
    <text evidence="2">The sequence shown here is derived from an EMBL/GenBank/DDBJ whole genome shotgun (WGS) entry which is preliminary data.</text>
</comment>
<evidence type="ECO:0000256" key="1">
    <source>
        <dbReference type="SAM" id="Coils"/>
    </source>
</evidence>
<reference evidence="2 3" key="1">
    <citation type="submission" date="2016-10" db="EMBL/GenBank/DDBJ databases">
        <authorList>
            <person name="Marach S."/>
            <person name="Prathuangwong S."/>
            <person name="Takikawa Y."/>
            <person name="Dohra H."/>
        </authorList>
    </citation>
    <scope>NUCLEOTIDE SEQUENCE [LARGE SCALE GENOMIC DNA]</scope>
    <source>
        <strain evidence="2 3">K2</strain>
    </source>
</reference>
<dbReference type="RefSeq" id="WP_071348436.1">
    <property type="nucleotide sequence ID" value="NZ_MOEA01000005.1"/>
</dbReference>
<proteinExistence type="predicted"/>
<name>A0AAP7N4R9_BACAM</name>
<dbReference type="Proteomes" id="UP000180036">
    <property type="component" value="Unassembled WGS sequence"/>
</dbReference>
<organism evidence="2 3">
    <name type="scientific">Bacillus amyloliquefaciens</name>
    <name type="common">Bacillus velezensis</name>
    <dbReference type="NCBI Taxonomy" id="1390"/>
    <lineage>
        <taxon>Bacteria</taxon>
        <taxon>Bacillati</taxon>
        <taxon>Bacillota</taxon>
        <taxon>Bacilli</taxon>
        <taxon>Bacillales</taxon>
        <taxon>Bacillaceae</taxon>
        <taxon>Bacillus</taxon>
        <taxon>Bacillus amyloliquefaciens group</taxon>
    </lineage>
</organism>
<evidence type="ECO:0000313" key="3">
    <source>
        <dbReference type="Proteomes" id="UP000180036"/>
    </source>
</evidence>